<dbReference type="FunFam" id="3.40.50.2020:FF:000021">
    <property type="entry name" value="Adenine phosphoribosyltransferase"/>
    <property type="match status" value="1"/>
</dbReference>
<name>A0A7R9V998_9CHLO</name>
<dbReference type="NCBIfam" id="NF002634">
    <property type="entry name" value="PRK02304.1-3"/>
    <property type="match status" value="1"/>
</dbReference>
<dbReference type="Pfam" id="PF00156">
    <property type="entry name" value="Pribosyltran"/>
    <property type="match status" value="1"/>
</dbReference>
<evidence type="ECO:0000256" key="3">
    <source>
        <dbReference type="ARBA" id="ARBA00004659"/>
    </source>
</evidence>
<dbReference type="HAMAP" id="MF_00004">
    <property type="entry name" value="Aden_phosphoribosyltr"/>
    <property type="match status" value="1"/>
</dbReference>
<keyword evidence="9" id="KW-0808">Transferase</keyword>
<evidence type="ECO:0000313" key="12">
    <source>
        <dbReference type="EMBL" id="CAD8288282.1"/>
    </source>
</evidence>
<gene>
    <name evidence="12" type="ORF">CEUR00632_LOCUS8321</name>
</gene>
<dbReference type="NCBIfam" id="TIGR01090">
    <property type="entry name" value="apt"/>
    <property type="match status" value="1"/>
</dbReference>
<evidence type="ECO:0000256" key="5">
    <source>
        <dbReference type="ARBA" id="ARBA00011738"/>
    </source>
</evidence>
<comment type="subunit">
    <text evidence="5">Homodimer.</text>
</comment>
<dbReference type="InterPro" id="IPR005764">
    <property type="entry name" value="Ade_phspho_trans"/>
</dbReference>
<dbReference type="GO" id="GO:0006166">
    <property type="term" value="P:purine ribonucleoside salvage"/>
    <property type="evidence" value="ECO:0007669"/>
    <property type="project" value="UniProtKB-KW"/>
</dbReference>
<dbReference type="PANTHER" id="PTHR11776:SF7">
    <property type="entry name" value="PHOSPHORIBOSYLTRANSFERASE DOMAIN-CONTAINING PROTEIN"/>
    <property type="match status" value="1"/>
</dbReference>
<feature type="domain" description="Phosphoribosyltransferase" evidence="11">
    <location>
        <begin position="34"/>
        <end position="167"/>
    </location>
</feature>
<comment type="catalytic activity">
    <reaction evidence="1">
        <text>AMP + diphosphate = 5-phospho-alpha-D-ribose 1-diphosphate + adenine</text>
        <dbReference type="Rhea" id="RHEA:16609"/>
        <dbReference type="ChEBI" id="CHEBI:16708"/>
        <dbReference type="ChEBI" id="CHEBI:33019"/>
        <dbReference type="ChEBI" id="CHEBI:58017"/>
        <dbReference type="ChEBI" id="CHEBI:456215"/>
        <dbReference type="EC" id="2.4.2.7"/>
    </reaction>
</comment>
<dbReference type="SUPFAM" id="SSF53271">
    <property type="entry name" value="PRTase-like"/>
    <property type="match status" value="1"/>
</dbReference>
<keyword evidence="8" id="KW-0328">Glycosyltransferase</keyword>
<sequence>MTEVTDDQKKAVILDSIRGVPDFPKKGILFWDVTTILLNPTAFQYTVDLFAKKYRDAKIDVVAGFEARGLIFGAPLALALKCAFVPLRKPGKLPGATVSEEYATEYSTDKIEMHADHVTSGQRVLLVDDLIATGGTLNAGIKLIEKVGAEVVEAACVIELPFLKGRDKIQGTKLHVLVEKEGL</sequence>
<comment type="similarity">
    <text evidence="4">Belongs to the purine/pyrimidine phosphoribosyltransferase family.</text>
</comment>
<evidence type="ECO:0000256" key="8">
    <source>
        <dbReference type="ARBA" id="ARBA00022676"/>
    </source>
</evidence>
<organism evidence="12">
    <name type="scientific">Chlamydomonas euryale</name>
    <dbReference type="NCBI Taxonomy" id="1486919"/>
    <lineage>
        <taxon>Eukaryota</taxon>
        <taxon>Viridiplantae</taxon>
        <taxon>Chlorophyta</taxon>
        <taxon>core chlorophytes</taxon>
        <taxon>Chlorophyceae</taxon>
        <taxon>CS clade</taxon>
        <taxon>Chlamydomonadales</taxon>
        <taxon>Chlamydomonadaceae</taxon>
        <taxon>Chlamydomonas</taxon>
    </lineage>
</organism>
<accession>A0A7R9V998</accession>
<dbReference type="UniPathway" id="UPA00588">
    <property type="reaction ID" value="UER00646"/>
</dbReference>
<evidence type="ECO:0000256" key="6">
    <source>
        <dbReference type="ARBA" id="ARBA00011893"/>
    </source>
</evidence>
<dbReference type="GO" id="GO:0003999">
    <property type="term" value="F:adenine phosphoribosyltransferase activity"/>
    <property type="evidence" value="ECO:0007669"/>
    <property type="project" value="UniProtKB-EC"/>
</dbReference>
<evidence type="ECO:0000256" key="2">
    <source>
        <dbReference type="ARBA" id="ARBA00004496"/>
    </source>
</evidence>
<dbReference type="Gene3D" id="3.40.50.2020">
    <property type="match status" value="1"/>
</dbReference>
<evidence type="ECO:0000256" key="7">
    <source>
        <dbReference type="ARBA" id="ARBA00022490"/>
    </source>
</evidence>
<dbReference type="NCBIfam" id="NF002636">
    <property type="entry name" value="PRK02304.1-5"/>
    <property type="match status" value="1"/>
</dbReference>
<keyword evidence="10" id="KW-0660">Purine salvage</keyword>
<dbReference type="GO" id="GO:0044209">
    <property type="term" value="P:AMP salvage"/>
    <property type="evidence" value="ECO:0007669"/>
    <property type="project" value="UniProtKB-UniPathway"/>
</dbReference>
<comment type="subcellular location">
    <subcellularLocation>
        <location evidence="2">Cytoplasm</location>
    </subcellularLocation>
</comment>
<dbReference type="GO" id="GO:0006168">
    <property type="term" value="P:adenine salvage"/>
    <property type="evidence" value="ECO:0007669"/>
    <property type="project" value="InterPro"/>
</dbReference>
<evidence type="ECO:0000256" key="4">
    <source>
        <dbReference type="ARBA" id="ARBA00008391"/>
    </source>
</evidence>
<reference evidence="12" key="1">
    <citation type="submission" date="2021-01" db="EMBL/GenBank/DDBJ databases">
        <authorList>
            <person name="Corre E."/>
            <person name="Pelletier E."/>
            <person name="Niang G."/>
            <person name="Scheremetjew M."/>
            <person name="Finn R."/>
            <person name="Kale V."/>
            <person name="Holt S."/>
            <person name="Cochrane G."/>
            <person name="Meng A."/>
            <person name="Brown T."/>
            <person name="Cohen L."/>
        </authorList>
    </citation>
    <scope>NUCLEOTIDE SEQUENCE</scope>
    <source>
        <strain evidence="12">CCMP219</strain>
    </source>
</reference>
<dbReference type="PANTHER" id="PTHR11776">
    <property type="entry name" value="ADENINE PHOSPHORIBOSYLTRANSFERASE"/>
    <property type="match status" value="1"/>
</dbReference>
<evidence type="ECO:0000256" key="1">
    <source>
        <dbReference type="ARBA" id="ARBA00000868"/>
    </source>
</evidence>
<keyword evidence="7" id="KW-0963">Cytoplasm</keyword>
<protein>
    <recommendedName>
        <fullName evidence="6">adenine phosphoribosyltransferase</fullName>
        <ecNumber evidence="6">2.4.2.7</ecNumber>
    </recommendedName>
</protein>
<proteinExistence type="inferred from homology"/>
<dbReference type="InterPro" id="IPR000836">
    <property type="entry name" value="PRTase_dom"/>
</dbReference>
<dbReference type="EC" id="2.4.2.7" evidence="6"/>
<dbReference type="GO" id="GO:0005829">
    <property type="term" value="C:cytosol"/>
    <property type="evidence" value="ECO:0007669"/>
    <property type="project" value="TreeGrafter"/>
</dbReference>
<dbReference type="EMBL" id="HBEC01017740">
    <property type="protein sequence ID" value="CAD8288282.1"/>
    <property type="molecule type" value="Transcribed_RNA"/>
</dbReference>
<evidence type="ECO:0000256" key="10">
    <source>
        <dbReference type="ARBA" id="ARBA00022726"/>
    </source>
</evidence>
<dbReference type="AlphaFoldDB" id="A0A7R9V998"/>
<dbReference type="InterPro" id="IPR050120">
    <property type="entry name" value="Adenine_PRTase"/>
</dbReference>
<evidence type="ECO:0000259" key="11">
    <source>
        <dbReference type="Pfam" id="PF00156"/>
    </source>
</evidence>
<dbReference type="CDD" id="cd06223">
    <property type="entry name" value="PRTases_typeI"/>
    <property type="match status" value="1"/>
</dbReference>
<dbReference type="InterPro" id="IPR029057">
    <property type="entry name" value="PRTase-like"/>
</dbReference>
<evidence type="ECO:0000256" key="9">
    <source>
        <dbReference type="ARBA" id="ARBA00022679"/>
    </source>
</evidence>
<comment type="pathway">
    <text evidence="3">Purine metabolism; AMP biosynthesis via salvage pathway; AMP from adenine: step 1/1.</text>
</comment>